<comment type="caution">
    <text evidence="1">The sequence shown here is derived from an EMBL/GenBank/DDBJ whole genome shotgun (WGS) entry which is preliminary data.</text>
</comment>
<protein>
    <submittedName>
        <fullName evidence="1">Uncharacterized protein</fullName>
    </submittedName>
</protein>
<dbReference type="AlphaFoldDB" id="A0A098LI49"/>
<reference evidence="1 2" key="1">
    <citation type="submission" date="2014-09" db="EMBL/GenBank/DDBJ databases">
        <title>Sporocytophaga myxococcoides PG-01 genome sequencing.</title>
        <authorList>
            <person name="Liu L."/>
            <person name="Gao P.J."/>
            <person name="Chen G.J."/>
            <person name="Wang L.S."/>
        </authorList>
    </citation>
    <scope>NUCLEOTIDE SEQUENCE [LARGE SCALE GENOMIC DNA]</scope>
    <source>
        <strain evidence="1 2">PG-01</strain>
    </source>
</reference>
<sequence>MAVGYFIHLNGFHSFLNFRFLNKVEINKLKNLNGLSNLLRSSSTSFVHNPK</sequence>
<keyword evidence="2" id="KW-1185">Reference proteome</keyword>
<name>A0A098LI49_9BACT</name>
<proteinExistence type="predicted"/>
<accession>A0A098LI49</accession>
<evidence type="ECO:0000313" key="2">
    <source>
        <dbReference type="Proteomes" id="UP000030185"/>
    </source>
</evidence>
<evidence type="ECO:0000313" key="1">
    <source>
        <dbReference type="EMBL" id="GAL86676.1"/>
    </source>
</evidence>
<gene>
    <name evidence="1" type="ORF">MYP_3906</name>
</gene>
<dbReference type="EMBL" id="BBLT01000009">
    <property type="protein sequence ID" value="GAL86676.1"/>
    <property type="molecule type" value="Genomic_DNA"/>
</dbReference>
<organism evidence="1 2">
    <name type="scientific">Sporocytophaga myxococcoides</name>
    <dbReference type="NCBI Taxonomy" id="153721"/>
    <lineage>
        <taxon>Bacteria</taxon>
        <taxon>Pseudomonadati</taxon>
        <taxon>Bacteroidota</taxon>
        <taxon>Cytophagia</taxon>
        <taxon>Cytophagales</taxon>
        <taxon>Cytophagaceae</taxon>
        <taxon>Sporocytophaga</taxon>
    </lineage>
</organism>
<dbReference type="Proteomes" id="UP000030185">
    <property type="component" value="Unassembled WGS sequence"/>
</dbReference>
<dbReference type="STRING" id="153721.MYP_3906"/>